<dbReference type="AlphaFoldDB" id="A0A8H6R3Z2"/>
<reference evidence="1" key="1">
    <citation type="submission" date="2020-04" db="EMBL/GenBank/DDBJ databases">
        <title>Draft genome resource of the tomato pathogen Pseudocercospora fuligena.</title>
        <authorList>
            <person name="Zaccaron A."/>
        </authorList>
    </citation>
    <scope>NUCLEOTIDE SEQUENCE</scope>
    <source>
        <strain evidence="1">PF001</strain>
    </source>
</reference>
<dbReference type="GO" id="GO:0008168">
    <property type="term" value="F:methyltransferase activity"/>
    <property type="evidence" value="ECO:0007669"/>
    <property type="project" value="UniProtKB-KW"/>
</dbReference>
<proteinExistence type="predicted"/>
<organism evidence="1 2">
    <name type="scientific">Pseudocercospora fuligena</name>
    <dbReference type="NCBI Taxonomy" id="685502"/>
    <lineage>
        <taxon>Eukaryota</taxon>
        <taxon>Fungi</taxon>
        <taxon>Dikarya</taxon>
        <taxon>Ascomycota</taxon>
        <taxon>Pezizomycotina</taxon>
        <taxon>Dothideomycetes</taxon>
        <taxon>Dothideomycetidae</taxon>
        <taxon>Mycosphaerellales</taxon>
        <taxon>Mycosphaerellaceae</taxon>
        <taxon>Pseudocercospora</taxon>
    </lineage>
</organism>
<dbReference type="Pfam" id="PF13489">
    <property type="entry name" value="Methyltransf_23"/>
    <property type="match status" value="1"/>
</dbReference>
<protein>
    <submittedName>
        <fullName evidence="1">Putative methyltransferase YqeM</fullName>
    </submittedName>
</protein>
<dbReference type="OrthoDB" id="3640033at2759"/>
<keyword evidence="1" id="KW-0808">Transferase</keyword>
<dbReference type="Proteomes" id="UP000660729">
    <property type="component" value="Unassembled WGS sequence"/>
</dbReference>
<feature type="non-terminal residue" evidence="1">
    <location>
        <position position="243"/>
    </location>
</feature>
<dbReference type="Gene3D" id="3.40.50.150">
    <property type="entry name" value="Vaccinia Virus protein VP39"/>
    <property type="match status" value="1"/>
</dbReference>
<name>A0A8H6R3Z2_9PEZI</name>
<gene>
    <name evidence="1" type="ORF">HII31_13188</name>
</gene>
<dbReference type="SUPFAM" id="SSF53335">
    <property type="entry name" value="S-adenosyl-L-methionine-dependent methyltransferases"/>
    <property type="match status" value="1"/>
</dbReference>
<dbReference type="PANTHER" id="PTHR43861">
    <property type="entry name" value="TRANS-ACONITATE 2-METHYLTRANSFERASE-RELATED"/>
    <property type="match status" value="1"/>
</dbReference>
<evidence type="ECO:0000313" key="1">
    <source>
        <dbReference type="EMBL" id="KAF7185491.1"/>
    </source>
</evidence>
<dbReference type="EMBL" id="JABCIY010000320">
    <property type="protein sequence ID" value="KAF7185491.1"/>
    <property type="molecule type" value="Genomic_DNA"/>
</dbReference>
<keyword evidence="2" id="KW-1185">Reference proteome</keyword>
<sequence>MAATETTTSKPLNAAELFDSVGKPYEEAFRDVPGQQRSLKWLISTLPPHSKILDIGCGTGRPACEMLSNAGHEVTGIDVSSVMVDTIPPPRNFPSSLTYLPQIETARSAVPTAKFHQANILAWTPPHIYDAIIIYFSLISSITQSEIREAFKKLYSLLSPGGVFIFGTVVVECEMKESKWMGRDCVVSGLSVEGNLEGIKEAGFEVIKFEEEVFVPKGVEAGLCEKGDVWEEPMLYVYARKEG</sequence>
<dbReference type="CDD" id="cd02440">
    <property type="entry name" value="AdoMet_MTases"/>
    <property type="match status" value="1"/>
</dbReference>
<accession>A0A8H6R3Z2</accession>
<evidence type="ECO:0000313" key="2">
    <source>
        <dbReference type="Proteomes" id="UP000660729"/>
    </source>
</evidence>
<dbReference type="PANTHER" id="PTHR43861:SF1">
    <property type="entry name" value="TRANS-ACONITATE 2-METHYLTRANSFERASE"/>
    <property type="match status" value="1"/>
</dbReference>
<keyword evidence="1" id="KW-0489">Methyltransferase</keyword>
<dbReference type="GO" id="GO:0032259">
    <property type="term" value="P:methylation"/>
    <property type="evidence" value="ECO:0007669"/>
    <property type="project" value="UniProtKB-KW"/>
</dbReference>
<comment type="caution">
    <text evidence="1">The sequence shown here is derived from an EMBL/GenBank/DDBJ whole genome shotgun (WGS) entry which is preliminary data.</text>
</comment>
<dbReference type="InterPro" id="IPR029063">
    <property type="entry name" value="SAM-dependent_MTases_sf"/>
</dbReference>